<dbReference type="Pfam" id="PF13561">
    <property type="entry name" value="adh_short_C2"/>
    <property type="match status" value="1"/>
</dbReference>
<organism evidence="3 4">
    <name type="scientific">Romboutsia faecis</name>
    <dbReference type="NCBI Taxonomy" id="2764597"/>
    <lineage>
        <taxon>Bacteria</taxon>
        <taxon>Bacillati</taxon>
        <taxon>Bacillota</taxon>
        <taxon>Clostridia</taxon>
        <taxon>Peptostreptococcales</taxon>
        <taxon>Peptostreptococcaceae</taxon>
        <taxon>Romboutsia</taxon>
    </lineage>
</organism>
<dbReference type="InterPro" id="IPR036291">
    <property type="entry name" value="NAD(P)-bd_dom_sf"/>
</dbReference>
<dbReference type="PROSITE" id="PS00061">
    <property type="entry name" value="ADH_SHORT"/>
    <property type="match status" value="1"/>
</dbReference>
<evidence type="ECO:0000256" key="2">
    <source>
        <dbReference type="ARBA" id="ARBA00023221"/>
    </source>
</evidence>
<evidence type="ECO:0000256" key="1">
    <source>
        <dbReference type="ARBA" id="ARBA00006484"/>
    </source>
</evidence>
<dbReference type="EMBL" id="JACRWE010000004">
    <property type="protein sequence ID" value="MBC5997238.1"/>
    <property type="molecule type" value="Genomic_DNA"/>
</dbReference>
<comment type="similarity">
    <text evidence="1">Belongs to the short-chain dehydrogenases/reductases (SDR) family.</text>
</comment>
<dbReference type="PRINTS" id="PR00081">
    <property type="entry name" value="GDHRDH"/>
</dbReference>
<proteinExistence type="inferred from homology"/>
<evidence type="ECO:0000313" key="4">
    <source>
        <dbReference type="Proteomes" id="UP000609849"/>
    </source>
</evidence>
<dbReference type="InterPro" id="IPR020904">
    <property type="entry name" value="Sc_DH/Rdtase_CS"/>
</dbReference>
<dbReference type="InterPro" id="IPR002347">
    <property type="entry name" value="SDR_fam"/>
</dbReference>
<keyword evidence="2" id="KW-0443">Lipid metabolism</keyword>
<dbReference type="PANTHER" id="PTHR42879:SF2">
    <property type="entry name" value="3-OXOACYL-[ACYL-CARRIER-PROTEIN] REDUCTASE FABG"/>
    <property type="match status" value="1"/>
</dbReference>
<protein>
    <submittedName>
        <fullName evidence="3">SDR family oxidoreductase</fullName>
    </submittedName>
</protein>
<accession>A0ABR7JR65</accession>
<dbReference type="Gene3D" id="3.40.50.720">
    <property type="entry name" value="NAD(P)-binding Rossmann-like Domain"/>
    <property type="match status" value="1"/>
</dbReference>
<dbReference type="PRINTS" id="PR00080">
    <property type="entry name" value="SDRFAMILY"/>
</dbReference>
<dbReference type="RefSeq" id="WP_153924738.1">
    <property type="nucleotide sequence ID" value="NZ_JACRWE010000004.1"/>
</dbReference>
<keyword evidence="4" id="KW-1185">Reference proteome</keyword>
<keyword evidence="2" id="KW-0753">Steroid metabolism</keyword>
<dbReference type="SUPFAM" id="SSF51735">
    <property type="entry name" value="NAD(P)-binding Rossmann-fold domains"/>
    <property type="match status" value="1"/>
</dbReference>
<reference evidence="3 4" key="1">
    <citation type="submission" date="2020-08" db="EMBL/GenBank/DDBJ databases">
        <authorList>
            <person name="Liu C."/>
            <person name="Sun Q."/>
        </authorList>
    </citation>
    <scope>NUCLEOTIDE SEQUENCE [LARGE SCALE GENOMIC DNA]</scope>
    <source>
        <strain evidence="3 4">NSJ-18</strain>
    </source>
</reference>
<dbReference type="CDD" id="cd05233">
    <property type="entry name" value="SDR_c"/>
    <property type="match status" value="1"/>
</dbReference>
<comment type="caution">
    <text evidence="3">The sequence shown here is derived from an EMBL/GenBank/DDBJ whole genome shotgun (WGS) entry which is preliminary data.</text>
</comment>
<gene>
    <name evidence="3" type="ORF">H8923_10730</name>
</gene>
<evidence type="ECO:0000313" key="3">
    <source>
        <dbReference type="EMBL" id="MBC5997238.1"/>
    </source>
</evidence>
<dbReference type="Proteomes" id="UP000609849">
    <property type="component" value="Unassembled WGS sequence"/>
</dbReference>
<sequence>MGKLDGKVALVTSGTRGIGLQSVKTLAENGAIVYIGARRLDAAKEICNELAKSNYKAKAVYFDATKEETYKTMVEEVVNDAGKIDILVNNYGGTDARKDSNLVDGDQETFFETLNNNVKSVYIPCKIAVPYMEKNGGGSIVNISSIGSILPDLSRIGYCVSKAAVNSLTENIAVQYARSNIRCNAILPGLIATDAALQNMSQEFIDVFLKHVPLKRFGQPKDIAEAVLFLASDDSSFITGEILSVAGGYGEPSPMYGDDVSK</sequence>
<dbReference type="InterPro" id="IPR050259">
    <property type="entry name" value="SDR"/>
</dbReference>
<name>A0ABR7JR65_9FIRM</name>
<dbReference type="PANTHER" id="PTHR42879">
    <property type="entry name" value="3-OXOACYL-(ACYL-CARRIER-PROTEIN) REDUCTASE"/>
    <property type="match status" value="1"/>
</dbReference>
<dbReference type="NCBIfam" id="NF005559">
    <property type="entry name" value="PRK07231.1"/>
    <property type="match status" value="1"/>
</dbReference>